<comment type="caution">
    <text evidence="4">The sequence shown here is derived from an EMBL/GenBank/DDBJ whole genome shotgun (WGS) entry which is preliminary data.</text>
</comment>
<keyword evidence="5" id="KW-1185">Reference proteome</keyword>
<dbReference type="InterPro" id="IPR018247">
    <property type="entry name" value="EF_Hand_1_Ca_BS"/>
</dbReference>
<keyword evidence="1" id="KW-0677">Repeat</keyword>
<accession>A0ABD0UIV6</accession>
<evidence type="ECO:0000313" key="5">
    <source>
        <dbReference type="Proteomes" id="UP001552299"/>
    </source>
</evidence>
<dbReference type="InterPro" id="IPR050145">
    <property type="entry name" value="Centrin_CML-like"/>
</dbReference>
<dbReference type="PANTHER" id="PTHR23050">
    <property type="entry name" value="CALCIUM BINDING PROTEIN"/>
    <property type="match status" value="1"/>
</dbReference>
<protein>
    <recommendedName>
        <fullName evidence="3">EF-hand domain-containing protein</fullName>
    </recommendedName>
</protein>
<dbReference type="Pfam" id="PF13499">
    <property type="entry name" value="EF-hand_7"/>
    <property type="match status" value="1"/>
</dbReference>
<dbReference type="CDD" id="cd00051">
    <property type="entry name" value="EFh"/>
    <property type="match status" value="1"/>
</dbReference>
<dbReference type="AlphaFoldDB" id="A0ABD0UIV6"/>
<name>A0ABD0UIV6_DENTH</name>
<feature type="domain" description="EF-hand" evidence="3">
    <location>
        <begin position="29"/>
        <end position="64"/>
    </location>
</feature>
<sequence>MLDPDPKRMFTAQEVHDPPWLQNTKKAPNVNLDIKEMFKKLDVDNNGRITIEELKSELHQLGHQIPNADVQILIDVADVDGDGTLEFGEFVAMSIHIKKLGNDKHLHKAFTSIKRRVDTLK</sequence>
<reference evidence="4 5" key="1">
    <citation type="journal article" date="2024" name="Plant Biotechnol. J.">
        <title>Dendrobium thyrsiflorum genome and its molecular insights into genes involved in important horticultural traits.</title>
        <authorList>
            <person name="Chen B."/>
            <person name="Wang J.Y."/>
            <person name="Zheng P.J."/>
            <person name="Li K.L."/>
            <person name="Liang Y.M."/>
            <person name="Chen X.F."/>
            <person name="Zhang C."/>
            <person name="Zhao X."/>
            <person name="He X."/>
            <person name="Zhang G.Q."/>
            <person name="Liu Z.J."/>
            <person name="Xu Q."/>
        </authorList>
    </citation>
    <scope>NUCLEOTIDE SEQUENCE [LARGE SCALE GENOMIC DNA]</scope>
    <source>
        <strain evidence="4">GZMU011</strain>
    </source>
</reference>
<dbReference type="SUPFAM" id="SSF47473">
    <property type="entry name" value="EF-hand"/>
    <property type="match status" value="1"/>
</dbReference>
<dbReference type="SMART" id="SM00054">
    <property type="entry name" value="EFh"/>
    <property type="match status" value="2"/>
</dbReference>
<feature type="domain" description="EF-hand" evidence="3">
    <location>
        <begin position="65"/>
        <end position="100"/>
    </location>
</feature>
<gene>
    <name evidence="4" type="ORF">M5K25_018380</name>
</gene>
<proteinExistence type="predicted"/>
<dbReference type="PROSITE" id="PS50222">
    <property type="entry name" value="EF_HAND_2"/>
    <property type="match status" value="2"/>
</dbReference>
<keyword evidence="2" id="KW-0106">Calcium</keyword>
<dbReference type="Proteomes" id="UP001552299">
    <property type="component" value="Unassembled WGS sequence"/>
</dbReference>
<dbReference type="PROSITE" id="PS00018">
    <property type="entry name" value="EF_HAND_1"/>
    <property type="match status" value="2"/>
</dbReference>
<dbReference type="InterPro" id="IPR002048">
    <property type="entry name" value="EF_hand_dom"/>
</dbReference>
<dbReference type="GO" id="GO:0005509">
    <property type="term" value="F:calcium ion binding"/>
    <property type="evidence" value="ECO:0007669"/>
    <property type="project" value="UniProtKB-ARBA"/>
</dbReference>
<evidence type="ECO:0000259" key="3">
    <source>
        <dbReference type="PROSITE" id="PS50222"/>
    </source>
</evidence>
<dbReference type="InterPro" id="IPR011992">
    <property type="entry name" value="EF-hand-dom_pair"/>
</dbReference>
<dbReference type="Gene3D" id="1.10.238.10">
    <property type="entry name" value="EF-hand"/>
    <property type="match status" value="1"/>
</dbReference>
<dbReference type="EMBL" id="JANQDX010000014">
    <property type="protein sequence ID" value="KAL0912410.1"/>
    <property type="molecule type" value="Genomic_DNA"/>
</dbReference>
<evidence type="ECO:0000313" key="4">
    <source>
        <dbReference type="EMBL" id="KAL0912410.1"/>
    </source>
</evidence>
<dbReference type="FunFam" id="1.10.238.10:FF:000003">
    <property type="entry name" value="Calmodulin A"/>
    <property type="match status" value="1"/>
</dbReference>
<evidence type="ECO:0000256" key="2">
    <source>
        <dbReference type="ARBA" id="ARBA00022837"/>
    </source>
</evidence>
<organism evidence="4 5">
    <name type="scientific">Dendrobium thyrsiflorum</name>
    <name type="common">Pinecone-like raceme dendrobium</name>
    <name type="synonym">Orchid</name>
    <dbReference type="NCBI Taxonomy" id="117978"/>
    <lineage>
        <taxon>Eukaryota</taxon>
        <taxon>Viridiplantae</taxon>
        <taxon>Streptophyta</taxon>
        <taxon>Embryophyta</taxon>
        <taxon>Tracheophyta</taxon>
        <taxon>Spermatophyta</taxon>
        <taxon>Magnoliopsida</taxon>
        <taxon>Liliopsida</taxon>
        <taxon>Asparagales</taxon>
        <taxon>Orchidaceae</taxon>
        <taxon>Epidendroideae</taxon>
        <taxon>Malaxideae</taxon>
        <taxon>Dendrobiinae</taxon>
        <taxon>Dendrobium</taxon>
    </lineage>
</organism>
<evidence type="ECO:0000256" key="1">
    <source>
        <dbReference type="ARBA" id="ARBA00022737"/>
    </source>
</evidence>